<feature type="domain" description="Peptidase S11 D-alanyl-D-alanine carboxypeptidase A N-terminal" evidence="8">
    <location>
        <begin position="83"/>
        <end position="322"/>
    </location>
</feature>
<organism evidence="9 10">
    <name type="scientific">Blepharisma stoltei</name>
    <dbReference type="NCBI Taxonomy" id="1481888"/>
    <lineage>
        <taxon>Eukaryota</taxon>
        <taxon>Sar</taxon>
        <taxon>Alveolata</taxon>
        <taxon>Ciliophora</taxon>
        <taxon>Postciliodesmatophora</taxon>
        <taxon>Heterotrichea</taxon>
        <taxon>Heterotrichida</taxon>
        <taxon>Blepharismidae</taxon>
        <taxon>Blepharisma</taxon>
    </lineage>
</organism>
<feature type="compositionally biased region" description="Low complexity" evidence="7">
    <location>
        <begin position="43"/>
        <end position="63"/>
    </location>
</feature>
<dbReference type="InterPro" id="IPR018044">
    <property type="entry name" value="Peptidase_S11"/>
</dbReference>
<dbReference type="PANTHER" id="PTHR21581:SF6">
    <property type="entry name" value="TRAFFICKING PROTEIN PARTICLE COMPLEX SUBUNIT 12"/>
    <property type="match status" value="1"/>
</dbReference>
<dbReference type="PANTHER" id="PTHR21581">
    <property type="entry name" value="D-ALANYL-D-ALANINE CARBOXYPEPTIDASE"/>
    <property type="match status" value="1"/>
</dbReference>
<evidence type="ECO:0000256" key="2">
    <source>
        <dbReference type="ARBA" id="ARBA00022729"/>
    </source>
</evidence>
<dbReference type="Proteomes" id="UP001162131">
    <property type="component" value="Unassembled WGS sequence"/>
</dbReference>
<dbReference type="GO" id="GO:0008360">
    <property type="term" value="P:regulation of cell shape"/>
    <property type="evidence" value="ECO:0007669"/>
    <property type="project" value="UniProtKB-KW"/>
</dbReference>
<reference evidence="9" key="1">
    <citation type="submission" date="2021-09" db="EMBL/GenBank/DDBJ databases">
        <authorList>
            <consortium name="AG Swart"/>
            <person name="Singh M."/>
            <person name="Singh A."/>
            <person name="Seah K."/>
            <person name="Emmerich C."/>
        </authorList>
    </citation>
    <scope>NUCLEOTIDE SEQUENCE</scope>
    <source>
        <strain evidence="9">ATCC30299</strain>
    </source>
</reference>
<evidence type="ECO:0000256" key="7">
    <source>
        <dbReference type="SAM" id="MobiDB-lite"/>
    </source>
</evidence>
<evidence type="ECO:0000256" key="5">
    <source>
        <dbReference type="ARBA" id="ARBA00022984"/>
    </source>
</evidence>
<keyword evidence="3" id="KW-0378">Hydrolase</keyword>
<keyword evidence="2" id="KW-0732">Signal</keyword>
<comment type="caution">
    <text evidence="9">The sequence shown here is derived from an EMBL/GenBank/DDBJ whole genome shotgun (WGS) entry which is preliminary data.</text>
</comment>
<dbReference type="PRINTS" id="PR00725">
    <property type="entry name" value="DADACBPTASE1"/>
</dbReference>
<evidence type="ECO:0000256" key="6">
    <source>
        <dbReference type="ARBA" id="ARBA00023316"/>
    </source>
</evidence>
<feature type="region of interest" description="Disordered" evidence="7">
    <location>
        <begin position="34"/>
        <end position="73"/>
    </location>
</feature>
<dbReference type="SUPFAM" id="SSF56601">
    <property type="entry name" value="beta-lactamase/transpeptidase-like"/>
    <property type="match status" value="1"/>
</dbReference>
<keyword evidence="6" id="KW-0961">Cell wall biogenesis/degradation</keyword>
<gene>
    <name evidence="9" type="ORF">BSTOLATCC_MIC20560</name>
</gene>
<evidence type="ECO:0000256" key="3">
    <source>
        <dbReference type="ARBA" id="ARBA00022801"/>
    </source>
</evidence>
<dbReference type="AlphaFoldDB" id="A0AAU9J153"/>
<comment type="similarity">
    <text evidence="1">Belongs to the peptidase S11 family.</text>
</comment>
<keyword evidence="10" id="KW-1185">Reference proteome</keyword>
<evidence type="ECO:0000313" key="9">
    <source>
        <dbReference type="EMBL" id="CAG9318076.1"/>
    </source>
</evidence>
<evidence type="ECO:0000256" key="1">
    <source>
        <dbReference type="ARBA" id="ARBA00007164"/>
    </source>
</evidence>
<dbReference type="GO" id="GO:0006508">
    <property type="term" value="P:proteolysis"/>
    <property type="evidence" value="ECO:0007669"/>
    <property type="project" value="InterPro"/>
</dbReference>
<dbReference type="GO" id="GO:0071555">
    <property type="term" value="P:cell wall organization"/>
    <property type="evidence" value="ECO:0007669"/>
    <property type="project" value="UniProtKB-KW"/>
</dbReference>
<dbReference type="Pfam" id="PF00768">
    <property type="entry name" value="Peptidase_S11"/>
    <property type="match status" value="1"/>
</dbReference>
<dbReference type="InterPro" id="IPR001967">
    <property type="entry name" value="Peptidase_S11_N"/>
</dbReference>
<evidence type="ECO:0000256" key="4">
    <source>
        <dbReference type="ARBA" id="ARBA00022960"/>
    </source>
</evidence>
<keyword evidence="4" id="KW-0133">Cell shape</keyword>
<dbReference type="InterPro" id="IPR012338">
    <property type="entry name" value="Beta-lactam/transpept-like"/>
</dbReference>
<proteinExistence type="inferred from homology"/>
<protein>
    <recommendedName>
        <fullName evidence="8">Peptidase S11 D-alanyl-D-alanine carboxypeptidase A N-terminal domain-containing protein</fullName>
    </recommendedName>
</protein>
<accession>A0AAU9J153</accession>
<dbReference type="EMBL" id="CAJZBQ010000020">
    <property type="protein sequence ID" value="CAG9318076.1"/>
    <property type="molecule type" value="Genomic_DNA"/>
</dbReference>
<evidence type="ECO:0000313" key="10">
    <source>
        <dbReference type="Proteomes" id="UP001162131"/>
    </source>
</evidence>
<feature type="compositionally biased region" description="Basic and acidic residues" evidence="7">
    <location>
        <begin position="64"/>
        <end position="73"/>
    </location>
</feature>
<sequence>MQTPKTPNKIASLLPPRCRPRNIVQAILSTKKPLLPHPHHLPSKTSLNSSSTQSSLSLSSSRDTSLKHRSQSETKRNIRNLAAIPYISASSWCILEGNSGNLIYGHFEGQIREIASLTKIMTCYVAIKLIKESQTLNLNTIVKVSTNAQSAIGTSAELKAGDELTMKDLLHGLMLPSGNDAAWAIAEFLGHYLSPASIKPTTHFVAEMNRTARELGLDNTLYGNPSGLVYKKNTSTAKEVGYLASVALKEEIFRQIVSCKTYITNIRQGNGEIRKVMWENTNKLLGKGFEGVKTGVTNKAGPCLCASYRNRSHVIIVLLNSQSMESRWSEVKTLAEWGCE</sequence>
<dbReference type="GO" id="GO:0009002">
    <property type="term" value="F:serine-type D-Ala-D-Ala carboxypeptidase activity"/>
    <property type="evidence" value="ECO:0007669"/>
    <property type="project" value="InterPro"/>
</dbReference>
<dbReference type="Gene3D" id="3.40.710.10">
    <property type="entry name" value="DD-peptidase/beta-lactamase superfamily"/>
    <property type="match status" value="1"/>
</dbReference>
<name>A0AAU9J153_9CILI</name>
<keyword evidence="5" id="KW-0573">Peptidoglycan synthesis</keyword>
<evidence type="ECO:0000259" key="8">
    <source>
        <dbReference type="Pfam" id="PF00768"/>
    </source>
</evidence>